<evidence type="ECO:0000313" key="3">
    <source>
        <dbReference type="Proteomes" id="UP001159386"/>
    </source>
</evidence>
<keyword evidence="3" id="KW-1185">Reference proteome</keyword>
<proteinExistence type="predicted"/>
<feature type="signal peptide" evidence="1">
    <location>
        <begin position="1"/>
        <end position="21"/>
    </location>
</feature>
<comment type="caution">
    <text evidence="2">The sequence shown here is derived from an EMBL/GenBank/DDBJ whole genome shotgun (WGS) entry which is preliminary data.</text>
</comment>
<evidence type="ECO:0000256" key="1">
    <source>
        <dbReference type="SAM" id="SignalP"/>
    </source>
</evidence>
<keyword evidence="1" id="KW-0732">Signal</keyword>
<gene>
    <name evidence="2" type="ORF">NWP22_15015</name>
</gene>
<reference evidence="2 3" key="1">
    <citation type="journal article" date="2023" name="J. Phycol.">
        <title>Chrysosporum ovalisporum is synonymous with the true-branching cyanobacterium Umezakia natans (Nostocales/Aphanizomenonaceae).</title>
        <authorList>
            <person name="McGregor G.B."/>
            <person name="Sendall B.C."/>
            <person name="Niiyama Y."/>
            <person name="Tuji A."/>
            <person name="Willis A."/>
        </authorList>
    </citation>
    <scope>NUCLEOTIDE SEQUENCE [LARGE SCALE GENOMIC DNA]</scope>
    <source>
        <strain evidence="2 3">CS-531</strain>
    </source>
</reference>
<sequence length="212" mass="23263">MQLIGLTKAVALTTLTFTLSATPGWSQTNQNSFTCPSTSYPGCVEQIPTPLGLTPEPGKYQKNVATLLPFDIPGGGTIPTVGGLFALGLKRRAVTGVKIVATGSECSTSPRICESWLRVFIQNTTGQPQKYLVIKANIYDKQRNELTNDACFSGYEIIDIGKNLLPNAKISVQTHLRKYFEYGTAQLSKVEWRGLRKPDANKVYPEVNYQCP</sequence>
<protein>
    <submittedName>
        <fullName evidence="2">Uncharacterized protein</fullName>
    </submittedName>
</protein>
<organism evidence="2 3">
    <name type="scientific">Anabaenopsis tanganyikae CS-531</name>
    <dbReference type="NCBI Taxonomy" id="2785304"/>
    <lineage>
        <taxon>Bacteria</taxon>
        <taxon>Bacillati</taxon>
        <taxon>Cyanobacteriota</taxon>
        <taxon>Cyanophyceae</taxon>
        <taxon>Nostocales</taxon>
        <taxon>Nodulariaceae</taxon>
        <taxon>Anabaenopsis</taxon>
        <taxon>Anabaenopsis tanganyikae</taxon>
    </lineage>
</organism>
<dbReference type="EMBL" id="JANQDF010000155">
    <property type="protein sequence ID" value="MDH6107155.1"/>
    <property type="molecule type" value="Genomic_DNA"/>
</dbReference>
<dbReference type="Proteomes" id="UP001159386">
    <property type="component" value="Unassembled WGS sequence"/>
</dbReference>
<dbReference type="RefSeq" id="WP_280802050.1">
    <property type="nucleotide sequence ID" value="NZ_JANQDF010000155.1"/>
</dbReference>
<name>A0ABT6KH54_9CYAN</name>
<accession>A0ABT6KH54</accession>
<evidence type="ECO:0000313" key="2">
    <source>
        <dbReference type="EMBL" id="MDH6107155.1"/>
    </source>
</evidence>
<feature type="chain" id="PRO_5047334480" evidence="1">
    <location>
        <begin position="22"/>
        <end position="212"/>
    </location>
</feature>